<dbReference type="GO" id="GO:0003959">
    <property type="term" value="F:NADPH dehydrogenase activity"/>
    <property type="evidence" value="ECO:0007669"/>
    <property type="project" value="InterPro"/>
</dbReference>
<dbReference type="GO" id="GO:0050661">
    <property type="term" value="F:NADP binding"/>
    <property type="evidence" value="ECO:0007669"/>
    <property type="project" value="InterPro"/>
</dbReference>
<gene>
    <name evidence="7" type="ORF">SAMN05421512_110135</name>
</gene>
<evidence type="ECO:0000256" key="1">
    <source>
        <dbReference type="ARBA" id="ARBA00001917"/>
    </source>
</evidence>
<evidence type="ECO:0000256" key="2">
    <source>
        <dbReference type="ARBA" id="ARBA00022630"/>
    </source>
</evidence>
<keyword evidence="2" id="KW-0285">Flavoprotein</keyword>
<dbReference type="STRING" id="538381.GCA_001696535_03920"/>
<dbReference type="RefSeq" id="WP_097175884.1">
    <property type="nucleotide sequence ID" value="NZ_OBML01000010.1"/>
</dbReference>
<dbReference type="PANTHER" id="PTHR43303:SF4">
    <property type="entry name" value="NADPH DEHYDROGENASE C23G7.10C-RELATED"/>
    <property type="match status" value="1"/>
</dbReference>
<evidence type="ECO:0000313" key="7">
    <source>
        <dbReference type="EMBL" id="SOC20030.1"/>
    </source>
</evidence>
<dbReference type="PANTHER" id="PTHR43303">
    <property type="entry name" value="NADPH DEHYDROGENASE C23G7.10C-RELATED"/>
    <property type="match status" value="1"/>
</dbReference>
<keyword evidence="3" id="KW-0288">FMN</keyword>
<proteinExistence type="predicted"/>
<dbReference type="CDD" id="cd02932">
    <property type="entry name" value="OYE_YqiM_FMN"/>
    <property type="match status" value="1"/>
</dbReference>
<name>A0A285TCU3_9HYPH</name>
<dbReference type="InterPro" id="IPR013785">
    <property type="entry name" value="Aldolase_TIM"/>
</dbReference>
<accession>A0A285TCU3</accession>
<dbReference type="Proteomes" id="UP000219331">
    <property type="component" value="Unassembled WGS sequence"/>
</dbReference>
<organism evidence="7 8">
    <name type="scientific">Stappia indica</name>
    <dbReference type="NCBI Taxonomy" id="538381"/>
    <lineage>
        <taxon>Bacteria</taxon>
        <taxon>Pseudomonadati</taxon>
        <taxon>Pseudomonadota</taxon>
        <taxon>Alphaproteobacteria</taxon>
        <taxon>Hyphomicrobiales</taxon>
        <taxon>Stappiaceae</taxon>
        <taxon>Stappia</taxon>
    </lineage>
</organism>
<keyword evidence="5" id="KW-0560">Oxidoreductase</keyword>
<evidence type="ECO:0000259" key="6">
    <source>
        <dbReference type="Pfam" id="PF00724"/>
    </source>
</evidence>
<comment type="cofactor">
    <cofactor evidence="1">
        <name>FMN</name>
        <dbReference type="ChEBI" id="CHEBI:58210"/>
    </cofactor>
</comment>
<dbReference type="InterPro" id="IPR001155">
    <property type="entry name" value="OxRdtase_FMN_N"/>
</dbReference>
<dbReference type="EMBL" id="OBML01000010">
    <property type="protein sequence ID" value="SOC20030.1"/>
    <property type="molecule type" value="Genomic_DNA"/>
</dbReference>
<dbReference type="GO" id="GO:0010181">
    <property type="term" value="F:FMN binding"/>
    <property type="evidence" value="ECO:0007669"/>
    <property type="project" value="InterPro"/>
</dbReference>
<dbReference type="AlphaFoldDB" id="A0A285TCU3"/>
<dbReference type="Gene3D" id="3.20.20.70">
    <property type="entry name" value="Aldolase class I"/>
    <property type="match status" value="1"/>
</dbReference>
<sequence>MTDLLSPLPLRGLTLPNRFVVSPMCQYSARGGVVGDYHLVHLGRFALGGFGTVIVEATAVTAEGRITYGCPGLWDDAQIAGMARITALLRAQGAVAGIQLAHAGRKASSIPPWLMGTDEREADAEHWEPVAPSALPHAEDAPMPRAMREADIEAEVAAWAAATKRAVEAGFQLIEIHGAHGYLLNQFLSPLSNRREDAYGGSAENRMRFPLKVVEAVRAAMPEDMPLFLRLSAVDGLDGGRTIEDSVAFARAARDRGVDVIDVSAGGFTGSRFEIGPGMYLPWAAQIREDAGLPVMAVGLMGEAELAAEALSDGRADLIGLGRAALDDPNWPLHAARQLGTETRALWPKQAGYAIERWPGRNTAKG</sequence>
<reference evidence="7 8" key="1">
    <citation type="submission" date="2017-08" db="EMBL/GenBank/DDBJ databases">
        <authorList>
            <person name="de Groot N.N."/>
        </authorList>
    </citation>
    <scope>NUCLEOTIDE SEQUENCE [LARGE SCALE GENOMIC DNA]</scope>
    <source>
        <strain evidence="7 8">USBA 352</strain>
    </source>
</reference>
<feature type="domain" description="NADH:flavin oxidoreductase/NADH oxidase N-terminal" evidence="6">
    <location>
        <begin position="4"/>
        <end position="340"/>
    </location>
</feature>
<dbReference type="Pfam" id="PF00724">
    <property type="entry name" value="Oxidored_FMN"/>
    <property type="match status" value="1"/>
</dbReference>
<keyword evidence="4" id="KW-0521">NADP</keyword>
<keyword evidence="8" id="KW-1185">Reference proteome</keyword>
<evidence type="ECO:0000256" key="4">
    <source>
        <dbReference type="ARBA" id="ARBA00022857"/>
    </source>
</evidence>
<dbReference type="OrthoDB" id="9784632at2"/>
<protein>
    <submittedName>
        <fullName evidence="7">2,4-dienoyl-CoA reductase</fullName>
    </submittedName>
</protein>
<evidence type="ECO:0000256" key="3">
    <source>
        <dbReference type="ARBA" id="ARBA00022643"/>
    </source>
</evidence>
<evidence type="ECO:0000313" key="8">
    <source>
        <dbReference type="Proteomes" id="UP000219331"/>
    </source>
</evidence>
<dbReference type="SUPFAM" id="SSF51395">
    <property type="entry name" value="FMN-linked oxidoreductases"/>
    <property type="match status" value="1"/>
</dbReference>
<evidence type="ECO:0000256" key="5">
    <source>
        <dbReference type="ARBA" id="ARBA00023002"/>
    </source>
</evidence>
<dbReference type="InterPro" id="IPR044152">
    <property type="entry name" value="YqjM-like"/>
</dbReference>